<dbReference type="Proteomes" id="UP000001194">
    <property type="component" value="Unassembled WGS sequence"/>
</dbReference>
<reference evidence="1 2" key="1">
    <citation type="journal article" date="2008" name="Nature">
        <title>The genome of Laccaria bicolor provides insights into mycorrhizal symbiosis.</title>
        <authorList>
            <person name="Martin F."/>
            <person name="Aerts A."/>
            <person name="Ahren D."/>
            <person name="Brun A."/>
            <person name="Danchin E.G.J."/>
            <person name="Duchaussoy F."/>
            <person name="Gibon J."/>
            <person name="Kohler A."/>
            <person name="Lindquist E."/>
            <person name="Pereda V."/>
            <person name="Salamov A."/>
            <person name="Shapiro H.J."/>
            <person name="Wuyts J."/>
            <person name="Blaudez D."/>
            <person name="Buee M."/>
            <person name="Brokstein P."/>
            <person name="Canbaeck B."/>
            <person name="Cohen D."/>
            <person name="Courty P.E."/>
            <person name="Coutinho P.M."/>
            <person name="Delaruelle C."/>
            <person name="Detter J.C."/>
            <person name="Deveau A."/>
            <person name="DiFazio S."/>
            <person name="Duplessis S."/>
            <person name="Fraissinet-Tachet L."/>
            <person name="Lucic E."/>
            <person name="Frey-Klett P."/>
            <person name="Fourrey C."/>
            <person name="Feussner I."/>
            <person name="Gay G."/>
            <person name="Grimwood J."/>
            <person name="Hoegger P.J."/>
            <person name="Jain P."/>
            <person name="Kilaru S."/>
            <person name="Labbe J."/>
            <person name="Lin Y.C."/>
            <person name="Legue V."/>
            <person name="Le Tacon F."/>
            <person name="Marmeisse R."/>
            <person name="Melayah D."/>
            <person name="Montanini B."/>
            <person name="Muratet M."/>
            <person name="Nehls U."/>
            <person name="Niculita-Hirzel H."/>
            <person name="Oudot-Le Secq M.P."/>
            <person name="Peter M."/>
            <person name="Quesneville H."/>
            <person name="Rajashekar B."/>
            <person name="Reich M."/>
            <person name="Rouhier N."/>
            <person name="Schmutz J."/>
            <person name="Yin T."/>
            <person name="Chalot M."/>
            <person name="Henrissat B."/>
            <person name="Kuees U."/>
            <person name="Lucas S."/>
            <person name="Van de Peer Y."/>
            <person name="Podila G.K."/>
            <person name="Polle A."/>
            <person name="Pukkila P.J."/>
            <person name="Richardson P.M."/>
            <person name="Rouze P."/>
            <person name="Sanders I.R."/>
            <person name="Stajich J.E."/>
            <person name="Tunlid A."/>
            <person name="Tuskan G."/>
            <person name="Grigoriev I.V."/>
        </authorList>
    </citation>
    <scope>NUCLEOTIDE SEQUENCE [LARGE SCALE GENOMIC DNA]</scope>
    <source>
        <strain evidence="2">S238N-H82 / ATCC MYA-4686</strain>
    </source>
</reference>
<dbReference type="RefSeq" id="XP_001878005.1">
    <property type="nucleotide sequence ID" value="XM_001877970.1"/>
</dbReference>
<evidence type="ECO:0000313" key="1">
    <source>
        <dbReference type="EMBL" id="EDR10704.1"/>
    </source>
</evidence>
<dbReference type="KEGG" id="lbc:LACBIDRAFT_315381"/>
<dbReference type="HOGENOM" id="CLU_1250478_0_0_1"/>
<keyword evidence="2" id="KW-1185">Reference proteome</keyword>
<dbReference type="AlphaFoldDB" id="B0D293"/>
<dbReference type="GeneID" id="6073645"/>
<accession>B0D293</accession>
<dbReference type="EMBL" id="DS547096">
    <property type="protein sequence ID" value="EDR10704.1"/>
    <property type="molecule type" value="Genomic_DNA"/>
</dbReference>
<dbReference type="OrthoDB" id="5364171at2759"/>
<evidence type="ECO:0000313" key="2">
    <source>
        <dbReference type="Proteomes" id="UP000001194"/>
    </source>
</evidence>
<protein>
    <submittedName>
        <fullName evidence="1">Predicted protein</fullName>
    </submittedName>
</protein>
<sequence>MALQPGLFYAYAKNIKDDHTYRYLITFSSRKIADEWWRAVSDSVAGGYRRFANVDRVSMQWYTHDPSGHGNIFETVNDDRCALKFRGQVMFTLLMDRGGRNLSIAPVLNYVDHKSGQRFFIRSALIPNLFWFYSPDDQQIRASSQQRTAFFVDIVGADKENGGRIMIGSDKVSIAAHRGKYLAVGKSGAEFFNFSDFDGKFKRGVVDSEGELVVHGQFGERWELVF</sequence>
<dbReference type="InParanoid" id="B0D293"/>
<organism evidence="2">
    <name type="scientific">Laccaria bicolor (strain S238N-H82 / ATCC MYA-4686)</name>
    <name type="common">Bicoloured deceiver</name>
    <name type="synonym">Laccaria laccata var. bicolor</name>
    <dbReference type="NCBI Taxonomy" id="486041"/>
    <lineage>
        <taxon>Eukaryota</taxon>
        <taxon>Fungi</taxon>
        <taxon>Dikarya</taxon>
        <taxon>Basidiomycota</taxon>
        <taxon>Agaricomycotina</taxon>
        <taxon>Agaricomycetes</taxon>
        <taxon>Agaricomycetidae</taxon>
        <taxon>Agaricales</taxon>
        <taxon>Agaricineae</taxon>
        <taxon>Hydnangiaceae</taxon>
        <taxon>Laccaria</taxon>
    </lineage>
</organism>
<proteinExistence type="predicted"/>
<gene>
    <name evidence="1" type="ORF">LACBIDRAFT_315381</name>
</gene>
<name>B0D293_LACBS</name>